<dbReference type="GO" id="GO:0015421">
    <property type="term" value="F:ABC-type oligopeptide transporter activity"/>
    <property type="evidence" value="ECO:0007669"/>
    <property type="project" value="TreeGrafter"/>
</dbReference>
<name>A0A926IES9_9FIRM</name>
<evidence type="ECO:0000256" key="1">
    <source>
        <dbReference type="ARBA" id="ARBA00004651"/>
    </source>
</evidence>
<dbReference type="GO" id="GO:0005524">
    <property type="term" value="F:ATP binding"/>
    <property type="evidence" value="ECO:0007669"/>
    <property type="project" value="UniProtKB-KW"/>
</dbReference>
<feature type="transmembrane region" description="Helical" evidence="7">
    <location>
        <begin position="127"/>
        <end position="145"/>
    </location>
</feature>
<dbReference type="InterPro" id="IPR039421">
    <property type="entry name" value="Type_1_exporter"/>
</dbReference>
<proteinExistence type="predicted"/>
<dbReference type="InterPro" id="IPR003439">
    <property type="entry name" value="ABC_transporter-like_ATP-bd"/>
</dbReference>
<dbReference type="InterPro" id="IPR017871">
    <property type="entry name" value="ABC_transporter-like_CS"/>
</dbReference>
<evidence type="ECO:0000256" key="7">
    <source>
        <dbReference type="SAM" id="Phobius"/>
    </source>
</evidence>
<dbReference type="PROSITE" id="PS50929">
    <property type="entry name" value="ABC_TM1F"/>
    <property type="match status" value="1"/>
</dbReference>
<evidence type="ECO:0000256" key="2">
    <source>
        <dbReference type="ARBA" id="ARBA00022692"/>
    </source>
</evidence>
<gene>
    <name evidence="10" type="ORF">H8718_10010</name>
</gene>
<feature type="transmembrane region" description="Helical" evidence="7">
    <location>
        <begin position="245"/>
        <end position="272"/>
    </location>
</feature>
<evidence type="ECO:0000259" key="9">
    <source>
        <dbReference type="PROSITE" id="PS50929"/>
    </source>
</evidence>
<dbReference type="AlphaFoldDB" id="A0A926IES9"/>
<dbReference type="InterPro" id="IPR003593">
    <property type="entry name" value="AAA+_ATPase"/>
</dbReference>
<dbReference type="GO" id="GO:0005886">
    <property type="term" value="C:plasma membrane"/>
    <property type="evidence" value="ECO:0007669"/>
    <property type="project" value="UniProtKB-SubCell"/>
</dbReference>
<feature type="transmembrane region" description="Helical" evidence="7">
    <location>
        <begin position="151"/>
        <end position="170"/>
    </location>
</feature>
<evidence type="ECO:0000256" key="5">
    <source>
        <dbReference type="ARBA" id="ARBA00022989"/>
    </source>
</evidence>
<organism evidence="10 11">
    <name type="scientific">Zhenhengia yiwuensis</name>
    <dbReference type="NCBI Taxonomy" id="2763666"/>
    <lineage>
        <taxon>Bacteria</taxon>
        <taxon>Bacillati</taxon>
        <taxon>Bacillota</taxon>
        <taxon>Clostridia</taxon>
        <taxon>Lachnospirales</taxon>
        <taxon>Lachnospiraceae</taxon>
        <taxon>Zhenhengia</taxon>
    </lineage>
</organism>
<dbReference type="InterPro" id="IPR011527">
    <property type="entry name" value="ABC1_TM_dom"/>
</dbReference>
<dbReference type="Gene3D" id="1.20.1560.10">
    <property type="entry name" value="ABC transporter type 1, transmembrane domain"/>
    <property type="match status" value="1"/>
</dbReference>
<keyword evidence="3" id="KW-0547">Nucleotide-binding</keyword>
<dbReference type="PANTHER" id="PTHR43394">
    <property type="entry name" value="ATP-DEPENDENT PERMEASE MDL1, MITOCHONDRIAL"/>
    <property type="match status" value="1"/>
</dbReference>
<reference evidence="10" key="1">
    <citation type="submission" date="2020-08" db="EMBL/GenBank/DDBJ databases">
        <title>Genome public.</title>
        <authorList>
            <person name="Liu C."/>
            <person name="Sun Q."/>
        </authorList>
    </citation>
    <scope>NUCLEOTIDE SEQUENCE</scope>
    <source>
        <strain evidence="10">NSJ-12</strain>
    </source>
</reference>
<evidence type="ECO:0000259" key="8">
    <source>
        <dbReference type="PROSITE" id="PS50893"/>
    </source>
</evidence>
<dbReference type="EMBL" id="JACRSY010000014">
    <property type="protein sequence ID" value="MBC8579861.1"/>
    <property type="molecule type" value="Genomic_DNA"/>
</dbReference>
<feature type="domain" description="ABC transporter" evidence="8">
    <location>
        <begin position="325"/>
        <end position="540"/>
    </location>
</feature>
<keyword evidence="4 10" id="KW-0067">ATP-binding</keyword>
<dbReference type="SUPFAM" id="SSF52540">
    <property type="entry name" value="P-loop containing nucleoside triphosphate hydrolases"/>
    <property type="match status" value="1"/>
</dbReference>
<accession>A0A926IES9</accession>
<dbReference type="PROSITE" id="PS00211">
    <property type="entry name" value="ABC_TRANSPORTER_1"/>
    <property type="match status" value="1"/>
</dbReference>
<keyword evidence="2 7" id="KW-0812">Transmembrane</keyword>
<protein>
    <submittedName>
        <fullName evidence="10">ABC transporter ATP-binding protein</fullName>
    </submittedName>
</protein>
<dbReference type="Pfam" id="PF00664">
    <property type="entry name" value="ABC_membrane"/>
    <property type="match status" value="1"/>
</dbReference>
<dbReference type="Proteomes" id="UP000655830">
    <property type="component" value="Unassembled WGS sequence"/>
</dbReference>
<feature type="domain" description="ABC transmembrane type-1" evidence="9">
    <location>
        <begin position="14"/>
        <end position="292"/>
    </location>
</feature>
<sequence length="540" mass="60834">MLKQLFKALPILCIALVSAGVLAIVDSYTFIKMKELMDIALSGDMTHFKETAGVLILMAVCLVPLCILTAVTRALYKRRANLNMKRYYVKGVFGKNISEFHKENNAKYISSLTNDFNLLEVNLTDSIYEIGVCLLNFFAGIWMIATVTPWVILLALGVMCLSIIFSMATSKPVSGHMKERSNLFEGYTSYTKEVLSAFHIIKSNNLRERVQNSFNEKSEEVQQKGYVIDKILSYIQASENALMNLMMYTVCAVCGFMAIKGTITIGGVFLVVQGFQKVMWPVMNITEQLPKIFTVKDLMKKIEETLKNEDNYKETVAFKDFKEGIILENVDFGYEESDKILENVQLELKKGGKYLIVGPSGGGKSTLLKLLRKYFNPTKGEILIDGHSLKDIKKQDFFSQVANVEQQVFIFEDTLRNNITLYKDYSEKEIEEALKKAGLTDFVASLPDGLDTMIYDNGKNISGGERSRVVIARGLLAHASIIFLDEAFAALDMERAKEIEQSILALEGVTVINVSHVLFKDTKHRYDKVLKVNHQQVVSM</sequence>
<keyword evidence="5 7" id="KW-1133">Transmembrane helix</keyword>
<keyword evidence="11" id="KW-1185">Reference proteome</keyword>
<dbReference type="SUPFAM" id="SSF90123">
    <property type="entry name" value="ABC transporter transmembrane region"/>
    <property type="match status" value="1"/>
</dbReference>
<dbReference type="InterPro" id="IPR036640">
    <property type="entry name" value="ABC1_TM_sf"/>
</dbReference>
<dbReference type="PROSITE" id="PS50893">
    <property type="entry name" value="ABC_TRANSPORTER_2"/>
    <property type="match status" value="1"/>
</dbReference>
<evidence type="ECO:0000313" key="11">
    <source>
        <dbReference type="Proteomes" id="UP000655830"/>
    </source>
</evidence>
<dbReference type="Gene3D" id="3.40.50.300">
    <property type="entry name" value="P-loop containing nucleotide triphosphate hydrolases"/>
    <property type="match status" value="1"/>
</dbReference>
<feature type="transmembrane region" description="Helical" evidence="7">
    <location>
        <begin position="52"/>
        <end position="76"/>
    </location>
</feature>
<dbReference type="GO" id="GO:0016887">
    <property type="term" value="F:ATP hydrolysis activity"/>
    <property type="evidence" value="ECO:0007669"/>
    <property type="project" value="InterPro"/>
</dbReference>
<evidence type="ECO:0000256" key="6">
    <source>
        <dbReference type="ARBA" id="ARBA00023136"/>
    </source>
</evidence>
<dbReference type="RefSeq" id="WP_249332770.1">
    <property type="nucleotide sequence ID" value="NZ_JACRSY010000014.1"/>
</dbReference>
<evidence type="ECO:0000256" key="4">
    <source>
        <dbReference type="ARBA" id="ARBA00022840"/>
    </source>
</evidence>
<keyword evidence="6 7" id="KW-0472">Membrane</keyword>
<comment type="subcellular location">
    <subcellularLocation>
        <location evidence="1">Cell membrane</location>
        <topology evidence="1">Multi-pass membrane protein</topology>
    </subcellularLocation>
</comment>
<evidence type="ECO:0000313" key="10">
    <source>
        <dbReference type="EMBL" id="MBC8579861.1"/>
    </source>
</evidence>
<dbReference type="InterPro" id="IPR027417">
    <property type="entry name" value="P-loop_NTPase"/>
</dbReference>
<evidence type="ECO:0000256" key="3">
    <source>
        <dbReference type="ARBA" id="ARBA00022741"/>
    </source>
</evidence>
<dbReference type="SMART" id="SM00382">
    <property type="entry name" value="AAA"/>
    <property type="match status" value="1"/>
</dbReference>
<dbReference type="Pfam" id="PF00005">
    <property type="entry name" value="ABC_tran"/>
    <property type="match status" value="1"/>
</dbReference>
<comment type="caution">
    <text evidence="10">The sequence shown here is derived from an EMBL/GenBank/DDBJ whole genome shotgun (WGS) entry which is preliminary data.</text>
</comment>
<dbReference type="PANTHER" id="PTHR43394:SF1">
    <property type="entry name" value="ATP-BINDING CASSETTE SUB-FAMILY B MEMBER 10, MITOCHONDRIAL"/>
    <property type="match status" value="1"/>
</dbReference>